<organism evidence="1 2">
    <name type="scientific">Aspergillus tamarii</name>
    <dbReference type="NCBI Taxonomy" id="41984"/>
    <lineage>
        <taxon>Eukaryota</taxon>
        <taxon>Fungi</taxon>
        <taxon>Dikarya</taxon>
        <taxon>Ascomycota</taxon>
        <taxon>Pezizomycotina</taxon>
        <taxon>Eurotiomycetes</taxon>
        <taxon>Eurotiomycetidae</taxon>
        <taxon>Eurotiales</taxon>
        <taxon>Aspergillaceae</taxon>
        <taxon>Aspergillus</taxon>
        <taxon>Aspergillus subgen. Circumdati</taxon>
    </lineage>
</organism>
<name>A0A5N6UX61_ASPTM</name>
<protein>
    <submittedName>
        <fullName evidence="1">Uncharacterized protein</fullName>
    </submittedName>
</protein>
<evidence type="ECO:0000313" key="1">
    <source>
        <dbReference type="EMBL" id="KAE8163258.1"/>
    </source>
</evidence>
<proteinExistence type="predicted"/>
<dbReference type="EMBL" id="ML738619">
    <property type="protein sequence ID" value="KAE8163258.1"/>
    <property type="molecule type" value="Genomic_DNA"/>
</dbReference>
<evidence type="ECO:0000313" key="2">
    <source>
        <dbReference type="Proteomes" id="UP000326950"/>
    </source>
</evidence>
<gene>
    <name evidence="1" type="ORF">BDV40DRAFT_263209</name>
</gene>
<dbReference type="OrthoDB" id="4358598at2759"/>
<reference evidence="1 2" key="1">
    <citation type="submission" date="2019-04" db="EMBL/GenBank/DDBJ databases">
        <title>Friends and foes A comparative genomics study of 23 Aspergillus species from section Flavi.</title>
        <authorList>
            <consortium name="DOE Joint Genome Institute"/>
            <person name="Kjaerbolling I."/>
            <person name="Vesth T."/>
            <person name="Frisvad J.C."/>
            <person name="Nybo J.L."/>
            <person name="Theobald S."/>
            <person name="Kildgaard S."/>
            <person name="Isbrandt T."/>
            <person name="Kuo A."/>
            <person name="Sato A."/>
            <person name="Lyhne E.K."/>
            <person name="Kogle M.E."/>
            <person name="Wiebenga A."/>
            <person name="Kun R.S."/>
            <person name="Lubbers R.J."/>
            <person name="Makela M.R."/>
            <person name="Barry K."/>
            <person name="Chovatia M."/>
            <person name="Clum A."/>
            <person name="Daum C."/>
            <person name="Haridas S."/>
            <person name="He G."/>
            <person name="LaButti K."/>
            <person name="Lipzen A."/>
            <person name="Mondo S."/>
            <person name="Riley R."/>
            <person name="Salamov A."/>
            <person name="Simmons B.A."/>
            <person name="Magnuson J.K."/>
            <person name="Henrissat B."/>
            <person name="Mortensen U.H."/>
            <person name="Larsen T.O."/>
            <person name="Devries R.P."/>
            <person name="Grigoriev I.V."/>
            <person name="Machida M."/>
            <person name="Baker S.E."/>
            <person name="Andersen M.R."/>
        </authorList>
    </citation>
    <scope>NUCLEOTIDE SEQUENCE [LARGE SCALE GENOMIC DNA]</scope>
    <source>
        <strain evidence="1 2">CBS 117626</strain>
    </source>
</reference>
<sequence>MERPELVLFVARASYEEESWQDYLQESLAYTRASYVRHYGPLSEELPFLIFAQSSTRRFPSDPVPRTITELLIRGRDTGRPVVLVINGWDGLSTNPIVLVNLFEPWMNEVSITLRIFAGDPRKFFEVSVVHAIEAIRGDHEDDDEAPVLPSDTKMFVDKVHAYYFIGITGSLSPPSAAVPRADSNGHNNSL</sequence>
<dbReference type="AlphaFoldDB" id="A0A5N6UX61"/>
<accession>A0A5N6UX61</accession>
<keyword evidence="2" id="KW-1185">Reference proteome</keyword>
<dbReference type="Proteomes" id="UP000326950">
    <property type="component" value="Unassembled WGS sequence"/>
</dbReference>